<evidence type="ECO:0000313" key="1">
    <source>
        <dbReference type="EMBL" id="AWV97558.1"/>
    </source>
</evidence>
<name>A0A2Z4G929_9BACT</name>
<evidence type="ECO:0000313" key="2">
    <source>
        <dbReference type="Proteomes" id="UP000249873"/>
    </source>
</evidence>
<dbReference type="RefSeq" id="WP_111370660.1">
    <property type="nucleotide sequence ID" value="NZ_CP029480.1"/>
</dbReference>
<dbReference type="Pfam" id="PF01904">
    <property type="entry name" value="DUF72"/>
    <property type="match status" value="1"/>
</dbReference>
<dbReference type="Gene3D" id="3.20.20.410">
    <property type="entry name" value="Protein of unknown function UPF0759"/>
    <property type="match status" value="1"/>
</dbReference>
<gene>
    <name evidence="1" type="ORF">DJ013_05010</name>
</gene>
<dbReference type="InterPro" id="IPR002763">
    <property type="entry name" value="DUF72"/>
</dbReference>
<sequence length="285" mass="33078">MKFGGVPNPELIDFTLPEDHPETLRVFKAGSKPMETYVGCAKWNRGDLKGFYPRGTKDELTYYSTQFNSIELNATFYNNYAPAQAKTWYDKTPDGFKFFPKVPRYISHIKRLNDVTIPVGEFAETARAFEDKLGMTFLQVHDNFKPANMDRLVKFVSDWSADIPLAVELRNTDWFQDAAVANEVYNLFEENNVTNILTDTAGRRDLMHMRMTTPTAFIRYVGANHASDYPRLDDWLDRIAEWKAQGLEQLYFFVHQNIEKESPLLSKYFIEKFNQRFDANLIVSA</sequence>
<dbReference type="PANTHER" id="PTHR30348:SF9">
    <property type="entry name" value="UPF0759 PROTEIN YECE"/>
    <property type="match status" value="1"/>
</dbReference>
<dbReference type="InterPro" id="IPR036520">
    <property type="entry name" value="UPF0759_sf"/>
</dbReference>
<dbReference type="AlphaFoldDB" id="A0A2Z4G929"/>
<dbReference type="EMBL" id="CP029480">
    <property type="protein sequence ID" value="AWV97558.1"/>
    <property type="molecule type" value="Genomic_DNA"/>
</dbReference>
<organism evidence="1 2">
    <name type="scientific">Arcticibacterium luteifluviistationis</name>
    <dbReference type="NCBI Taxonomy" id="1784714"/>
    <lineage>
        <taxon>Bacteria</taxon>
        <taxon>Pseudomonadati</taxon>
        <taxon>Bacteroidota</taxon>
        <taxon>Cytophagia</taxon>
        <taxon>Cytophagales</taxon>
        <taxon>Leadbetterellaceae</taxon>
        <taxon>Arcticibacterium</taxon>
    </lineage>
</organism>
<dbReference type="SUPFAM" id="SSF117396">
    <property type="entry name" value="TM1631-like"/>
    <property type="match status" value="1"/>
</dbReference>
<dbReference type="PANTHER" id="PTHR30348">
    <property type="entry name" value="UNCHARACTERIZED PROTEIN YECE"/>
    <property type="match status" value="1"/>
</dbReference>
<reference evidence="1 2" key="1">
    <citation type="submission" date="2018-05" db="EMBL/GenBank/DDBJ databases">
        <title>Complete genome sequence of Arcticibacterium luteifluviistationis SM1504T, a cytophagaceae bacterium isolated from Arctic surface seawater.</title>
        <authorList>
            <person name="Li Y."/>
            <person name="Qin Q.-L."/>
        </authorList>
    </citation>
    <scope>NUCLEOTIDE SEQUENCE [LARGE SCALE GENOMIC DNA]</scope>
    <source>
        <strain evidence="1 2">SM1504</strain>
    </source>
</reference>
<dbReference type="Proteomes" id="UP000249873">
    <property type="component" value="Chromosome"/>
</dbReference>
<accession>A0A2Z4G929</accession>
<dbReference type="KEGG" id="als:DJ013_05010"/>
<dbReference type="OrthoDB" id="9780310at2"/>
<protein>
    <submittedName>
        <fullName evidence="1">DUF72 domain-containing protein</fullName>
    </submittedName>
</protein>
<proteinExistence type="predicted"/>
<keyword evidence="2" id="KW-1185">Reference proteome</keyword>